<sequence length="171" mass="19019">MNKVFLLIIMFVASCYTNAQVVRTVELTKDDDLSVLLGDDKYKLEAVAVTGYLSHANIKVLNDCKLNGMLRKLDMSGCDVEDGLIPDYGFRGYMSSSAWFTSLKLPRNLETIGEGAFTYVHVETIDFPSTLRVIGNSAFFNASVLKSIIIPEGTIEIGDRAFCFCIVFVYK</sequence>
<reference evidence="2 3" key="1">
    <citation type="submission" date="2020-05" db="EMBL/GenBank/DDBJ databases">
        <title>Distinct polysaccharide utilization as determinants for interspecies competition between intestinal Prevotella spp.</title>
        <authorList>
            <person name="Galvez E.J.C."/>
            <person name="Iljazovic A."/>
            <person name="Strowig T."/>
        </authorList>
    </citation>
    <scope>NUCLEOTIDE SEQUENCE [LARGE SCALE GENOMIC DNA]</scope>
    <source>
        <strain evidence="2 3">PCHR</strain>
    </source>
</reference>
<feature type="chain" id="PRO_5046050413" evidence="1">
    <location>
        <begin position="20"/>
        <end position="171"/>
    </location>
</feature>
<evidence type="ECO:0000313" key="2">
    <source>
        <dbReference type="EMBL" id="NPE26237.1"/>
    </source>
</evidence>
<comment type="caution">
    <text evidence="2">The sequence shown here is derived from an EMBL/GenBank/DDBJ whole genome shotgun (WGS) entry which is preliminary data.</text>
</comment>
<dbReference type="PROSITE" id="PS51257">
    <property type="entry name" value="PROKAR_LIPOPROTEIN"/>
    <property type="match status" value="1"/>
</dbReference>
<evidence type="ECO:0000313" key="3">
    <source>
        <dbReference type="Proteomes" id="UP000820977"/>
    </source>
</evidence>
<dbReference type="Gene3D" id="3.80.10.10">
    <property type="entry name" value="Ribonuclease Inhibitor"/>
    <property type="match status" value="1"/>
</dbReference>
<evidence type="ECO:0000256" key="1">
    <source>
        <dbReference type="SAM" id="SignalP"/>
    </source>
</evidence>
<keyword evidence="1" id="KW-0732">Signal</keyword>
<dbReference type="InterPro" id="IPR026906">
    <property type="entry name" value="LRR_5"/>
</dbReference>
<dbReference type="InterPro" id="IPR032675">
    <property type="entry name" value="LRR_dom_sf"/>
</dbReference>
<organism evidence="2 3">
    <name type="scientific">Xylanibacter caecicola</name>
    <dbReference type="NCBI Taxonomy" id="2736294"/>
    <lineage>
        <taxon>Bacteria</taxon>
        <taxon>Pseudomonadati</taxon>
        <taxon>Bacteroidota</taxon>
        <taxon>Bacteroidia</taxon>
        <taxon>Bacteroidales</taxon>
        <taxon>Prevotellaceae</taxon>
        <taxon>Xylanibacter</taxon>
    </lineage>
</organism>
<accession>A0ABX2B5K3</accession>
<keyword evidence="3" id="KW-1185">Reference proteome</keyword>
<gene>
    <name evidence="2" type="ORF">HPS54_12090</name>
</gene>
<dbReference type="RefSeq" id="WP_172345691.1">
    <property type="nucleotide sequence ID" value="NZ_CATJFF010000103.1"/>
</dbReference>
<dbReference type="SUPFAM" id="SSF52058">
    <property type="entry name" value="L domain-like"/>
    <property type="match status" value="1"/>
</dbReference>
<feature type="signal peptide" evidence="1">
    <location>
        <begin position="1"/>
        <end position="19"/>
    </location>
</feature>
<dbReference type="Proteomes" id="UP000820977">
    <property type="component" value="Unassembled WGS sequence"/>
</dbReference>
<proteinExistence type="predicted"/>
<name>A0ABX2B5K3_9BACT</name>
<protein>
    <submittedName>
        <fullName evidence="2">Leucine-rich repeat domain-containing protein</fullName>
    </submittedName>
</protein>
<dbReference type="Pfam" id="PF13306">
    <property type="entry name" value="LRR_5"/>
    <property type="match status" value="1"/>
</dbReference>
<dbReference type="EMBL" id="JABKKJ010000037">
    <property type="protein sequence ID" value="NPE26237.1"/>
    <property type="molecule type" value="Genomic_DNA"/>
</dbReference>